<dbReference type="EMBL" id="KQ087187">
    <property type="protein sequence ID" value="KLT44465.1"/>
    <property type="molecule type" value="Genomic_DNA"/>
</dbReference>
<dbReference type="Proteomes" id="UP000053611">
    <property type="component" value="Unassembled WGS sequence"/>
</dbReference>
<accession>A0A0J0XTS7</accession>
<comment type="similarity">
    <text evidence="1">Belongs to the protein-tyrosine phosphatase family. Non-receptor class subfamily.</text>
</comment>
<dbReference type="InterPro" id="IPR029021">
    <property type="entry name" value="Prot-tyrosine_phosphatase-like"/>
</dbReference>
<evidence type="ECO:0000313" key="4">
    <source>
        <dbReference type="EMBL" id="KLT44465.1"/>
    </source>
</evidence>
<dbReference type="AlphaFoldDB" id="A0A0J0XTS7"/>
<dbReference type="InterPro" id="IPR050348">
    <property type="entry name" value="Protein-Tyr_Phosphatase"/>
</dbReference>
<dbReference type="SMART" id="SM00404">
    <property type="entry name" value="PTPc_motif"/>
    <property type="match status" value="1"/>
</dbReference>
<reference evidence="4 5" key="1">
    <citation type="submission" date="2015-03" db="EMBL/GenBank/DDBJ databases">
        <title>Genomics and transcriptomics of the oil-accumulating basidiomycete yeast T. oleaginosus allow insights into substrate utilization and the diverse evolutionary trajectories of mating systems in fungi.</title>
        <authorList>
            <consortium name="DOE Joint Genome Institute"/>
            <person name="Kourist R."/>
            <person name="Kracht O."/>
            <person name="Bracharz F."/>
            <person name="Lipzen A."/>
            <person name="Nolan M."/>
            <person name="Ohm R."/>
            <person name="Grigoriev I."/>
            <person name="Sun S."/>
            <person name="Heitman J."/>
            <person name="Bruck T."/>
            <person name="Nowrousian M."/>
        </authorList>
    </citation>
    <scope>NUCLEOTIDE SEQUENCE [LARGE SCALE GENOMIC DNA]</scope>
    <source>
        <strain evidence="4 5">IBC0246</strain>
    </source>
</reference>
<dbReference type="SMART" id="SM00194">
    <property type="entry name" value="PTPc"/>
    <property type="match status" value="1"/>
</dbReference>
<keyword evidence="5" id="KW-1185">Reference proteome</keyword>
<dbReference type="InterPro" id="IPR016130">
    <property type="entry name" value="Tyr_Pase_AS"/>
</dbReference>
<sequence length="309" mass="34471">MSQRTHHIARAWSILEERELSRSMYARQLGTGPEQVFYSTKAARARANVAANRYSNVLPYDRAAVATEEGAYVNASVVRAGGEWWVAAQAPVPDNFAAFFRAILYRTASQHPLITPLRPKKSNHAILVQLTGWSERGSPKADDYMPKDSLTFHHPVGNVHLDRKTSLTKPNLGAEYTEMILADVDSAMTVHHYFYGAWPDHGVPEGKALAQLRGLVREVRQLAEKEGCEVWVHCSAGVGRTGTFIMLLSMLDRPPSKGEDEAPFKTPLGDLKMEPADPIARRVDAIREYRCMLVQTPQQLALLYTMMGV</sequence>
<feature type="domain" description="Tyrosine specific protein phosphatases" evidence="3">
    <location>
        <begin position="213"/>
        <end position="301"/>
    </location>
</feature>
<feature type="domain" description="Tyrosine-protein phosphatase" evidence="2">
    <location>
        <begin position="39"/>
        <end position="309"/>
    </location>
</feature>
<dbReference type="Pfam" id="PF00102">
    <property type="entry name" value="Y_phosphatase"/>
    <property type="match status" value="1"/>
</dbReference>
<dbReference type="GO" id="GO:0004725">
    <property type="term" value="F:protein tyrosine phosphatase activity"/>
    <property type="evidence" value="ECO:0007669"/>
    <property type="project" value="InterPro"/>
</dbReference>
<dbReference type="STRING" id="879819.A0A0J0XTS7"/>
<organism evidence="4 5">
    <name type="scientific">Cutaneotrichosporon oleaginosum</name>
    <dbReference type="NCBI Taxonomy" id="879819"/>
    <lineage>
        <taxon>Eukaryota</taxon>
        <taxon>Fungi</taxon>
        <taxon>Dikarya</taxon>
        <taxon>Basidiomycota</taxon>
        <taxon>Agaricomycotina</taxon>
        <taxon>Tremellomycetes</taxon>
        <taxon>Trichosporonales</taxon>
        <taxon>Trichosporonaceae</taxon>
        <taxon>Cutaneotrichosporon</taxon>
    </lineage>
</organism>
<evidence type="ECO:0000256" key="1">
    <source>
        <dbReference type="ARBA" id="ARBA00009649"/>
    </source>
</evidence>
<dbReference type="RefSeq" id="XP_018280956.1">
    <property type="nucleotide sequence ID" value="XM_018422458.1"/>
</dbReference>
<dbReference type="OrthoDB" id="10253954at2759"/>
<evidence type="ECO:0000259" key="2">
    <source>
        <dbReference type="PROSITE" id="PS50055"/>
    </source>
</evidence>
<dbReference type="InterPro" id="IPR003595">
    <property type="entry name" value="Tyr_Pase_cat"/>
</dbReference>
<proteinExistence type="inferred from homology"/>
<evidence type="ECO:0000313" key="5">
    <source>
        <dbReference type="Proteomes" id="UP000053611"/>
    </source>
</evidence>
<dbReference type="PROSITE" id="PS50055">
    <property type="entry name" value="TYR_PHOSPHATASE_PTP"/>
    <property type="match status" value="1"/>
</dbReference>
<dbReference type="GeneID" id="28983061"/>
<name>A0A0J0XTS7_9TREE</name>
<gene>
    <name evidence="4" type="ORF">CC85DRAFT_283686</name>
</gene>
<dbReference type="InterPro" id="IPR000242">
    <property type="entry name" value="PTP_cat"/>
</dbReference>
<dbReference type="PROSITE" id="PS50056">
    <property type="entry name" value="TYR_PHOSPHATASE_2"/>
    <property type="match status" value="1"/>
</dbReference>
<dbReference type="PANTHER" id="PTHR19134:SF449">
    <property type="entry name" value="TYROSINE-PROTEIN PHOSPHATASE 1"/>
    <property type="match status" value="1"/>
</dbReference>
<dbReference type="InterPro" id="IPR000387">
    <property type="entry name" value="Tyr_Pase_dom"/>
</dbReference>
<dbReference type="Gene3D" id="3.90.190.10">
    <property type="entry name" value="Protein tyrosine phosphatase superfamily"/>
    <property type="match status" value="1"/>
</dbReference>
<dbReference type="PROSITE" id="PS00383">
    <property type="entry name" value="TYR_PHOSPHATASE_1"/>
    <property type="match status" value="1"/>
</dbReference>
<dbReference type="PRINTS" id="PR00700">
    <property type="entry name" value="PRTYPHPHTASE"/>
</dbReference>
<protein>
    <submittedName>
        <fullName evidence="4">Phosphatases II</fullName>
    </submittedName>
</protein>
<evidence type="ECO:0000259" key="3">
    <source>
        <dbReference type="PROSITE" id="PS50056"/>
    </source>
</evidence>
<dbReference type="CDD" id="cd00047">
    <property type="entry name" value="PTPc"/>
    <property type="match status" value="1"/>
</dbReference>
<dbReference type="PANTHER" id="PTHR19134">
    <property type="entry name" value="RECEPTOR-TYPE TYROSINE-PROTEIN PHOSPHATASE"/>
    <property type="match status" value="1"/>
</dbReference>
<dbReference type="SUPFAM" id="SSF52799">
    <property type="entry name" value="(Phosphotyrosine protein) phosphatases II"/>
    <property type="match status" value="1"/>
</dbReference>